<evidence type="ECO:0000313" key="2">
    <source>
        <dbReference type="EMBL" id="RAL51589.1"/>
    </source>
</evidence>
<sequence>MAKEHDEEEEEGGGASVLVLLLDRKSSIETEPPTLHPRQLQFAREAALGVMKNAASGEEASRIFTQGLLQAVNRCVHDNDHDNNSSSDNELTNADADSLDYRRHDEHVVEIEQEEEEAIGVRGVHGGVSRPQPLSFTIPPPP</sequence>
<evidence type="ECO:0000256" key="1">
    <source>
        <dbReference type="SAM" id="MobiDB-lite"/>
    </source>
</evidence>
<feature type="region of interest" description="Disordered" evidence="1">
    <location>
        <begin position="114"/>
        <end position="142"/>
    </location>
</feature>
<keyword evidence="3" id="KW-1185">Reference proteome</keyword>
<feature type="region of interest" description="Disordered" evidence="1">
    <location>
        <begin position="77"/>
        <end position="101"/>
    </location>
</feature>
<dbReference type="AlphaFoldDB" id="A0A328E4S2"/>
<dbReference type="Proteomes" id="UP000249390">
    <property type="component" value="Unassembled WGS sequence"/>
</dbReference>
<evidence type="ECO:0000313" key="3">
    <source>
        <dbReference type="Proteomes" id="UP000249390"/>
    </source>
</evidence>
<gene>
    <name evidence="2" type="ORF">DM860_011091</name>
</gene>
<name>A0A328E4S2_9ASTE</name>
<proteinExistence type="predicted"/>
<dbReference type="EMBL" id="NQVE01000050">
    <property type="protein sequence ID" value="RAL51589.1"/>
    <property type="molecule type" value="Genomic_DNA"/>
</dbReference>
<accession>A0A328E4S2</accession>
<organism evidence="2 3">
    <name type="scientific">Cuscuta australis</name>
    <dbReference type="NCBI Taxonomy" id="267555"/>
    <lineage>
        <taxon>Eukaryota</taxon>
        <taxon>Viridiplantae</taxon>
        <taxon>Streptophyta</taxon>
        <taxon>Embryophyta</taxon>
        <taxon>Tracheophyta</taxon>
        <taxon>Spermatophyta</taxon>
        <taxon>Magnoliopsida</taxon>
        <taxon>eudicotyledons</taxon>
        <taxon>Gunneridae</taxon>
        <taxon>Pentapetalae</taxon>
        <taxon>asterids</taxon>
        <taxon>lamiids</taxon>
        <taxon>Solanales</taxon>
        <taxon>Convolvulaceae</taxon>
        <taxon>Cuscuteae</taxon>
        <taxon>Cuscuta</taxon>
        <taxon>Cuscuta subgen. Grammica</taxon>
        <taxon>Cuscuta sect. Cleistogrammica</taxon>
    </lineage>
</organism>
<dbReference type="PANTHER" id="PTHR34808:SF2">
    <property type="entry name" value="EXPRESSED PROTEIN"/>
    <property type="match status" value="1"/>
</dbReference>
<protein>
    <submittedName>
        <fullName evidence="2">Uncharacterized protein</fullName>
    </submittedName>
</protein>
<comment type="caution">
    <text evidence="2">The sequence shown here is derived from an EMBL/GenBank/DDBJ whole genome shotgun (WGS) entry which is preliminary data.</text>
</comment>
<dbReference type="PANTHER" id="PTHR34808">
    <property type="entry name" value="EXPRESSED PROTEIN"/>
    <property type="match status" value="1"/>
</dbReference>
<reference evidence="2 3" key="1">
    <citation type="submission" date="2018-06" db="EMBL/GenBank/DDBJ databases">
        <title>The Genome of Cuscuta australis (Dodder) Provides Insight into the Evolution of Plant Parasitism.</title>
        <authorList>
            <person name="Liu H."/>
        </authorList>
    </citation>
    <scope>NUCLEOTIDE SEQUENCE [LARGE SCALE GENOMIC DNA]</scope>
    <source>
        <strain evidence="3">cv. Yunnan</strain>
        <tissue evidence="2">Vines</tissue>
    </source>
</reference>